<protein>
    <submittedName>
        <fullName evidence="1">Uncharacterized protein</fullName>
    </submittedName>
</protein>
<sequence>MAQKTELPDIAKLNHFTEGNLYTGSKTKDWEKGTVIRYKVWPDRENEKLIASCWAQDVCYEKAQDKEEREFPLTAEGVDAVRNWLMERYLQL</sequence>
<organism evidence="1 2">
    <name type="scientific">Neglectibacter timonensis</name>
    <dbReference type="NCBI Taxonomy" id="1776382"/>
    <lineage>
        <taxon>Bacteria</taxon>
        <taxon>Bacillati</taxon>
        <taxon>Bacillota</taxon>
        <taxon>Clostridia</taxon>
        <taxon>Eubacteriales</taxon>
        <taxon>Oscillospiraceae</taxon>
        <taxon>Neglectibacter</taxon>
    </lineage>
</organism>
<accession>A0ABT1RX82</accession>
<keyword evidence="2" id="KW-1185">Reference proteome</keyword>
<dbReference type="Proteomes" id="UP001524473">
    <property type="component" value="Unassembled WGS sequence"/>
</dbReference>
<dbReference type="RefSeq" id="WP_066860111.1">
    <property type="nucleotide sequence ID" value="NZ_CABKVV010000009.1"/>
</dbReference>
<proteinExistence type="predicted"/>
<dbReference type="GeneID" id="90531063"/>
<gene>
    <name evidence="1" type="ORF">NE695_04985</name>
</gene>
<dbReference type="EMBL" id="JANFZH010000008">
    <property type="protein sequence ID" value="MCQ4839268.1"/>
    <property type="molecule type" value="Genomic_DNA"/>
</dbReference>
<reference evidence="1 2" key="1">
    <citation type="submission" date="2022-06" db="EMBL/GenBank/DDBJ databases">
        <title>Isolation of gut microbiota from human fecal samples.</title>
        <authorList>
            <person name="Pamer E.G."/>
            <person name="Barat B."/>
            <person name="Waligurski E."/>
            <person name="Medina S."/>
            <person name="Paddock L."/>
            <person name="Mostad J."/>
        </authorList>
    </citation>
    <scope>NUCLEOTIDE SEQUENCE [LARGE SCALE GENOMIC DNA]</scope>
    <source>
        <strain evidence="1 2">DFI.9.73</strain>
    </source>
</reference>
<comment type="caution">
    <text evidence="1">The sequence shown here is derived from an EMBL/GenBank/DDBJ whole genome shotgun (WGS) entry which is preliminary data.</text>
</comment>
<evidence type="ECO:0000313" key="1">
    <source>
        <dbReference type="EMBL" id="MCQ4839268.1"/>
    </source>
</evidence>
<evidence type="ECO:0000313" key="2">
    <source>
        <dbReference type="Proteomes" id="UP001524473"/>
    </source>
</evidence>
<name>A0ABT1RX82_9FIRM</name>